<evidence type="ECO:0000259" key="1">
    <source>
        <dbReference type="Pfam" id="PF08845"/>
    </source>
</evidence>
<feature type="domain" description="Toxin SymE-like" evidence="1">
    <location>
        <begin position="41"/>
        <end position="76"/>
    </location>
</feature>
<dbReference type="RefSeq" id="WP_175228830.1">
    <property type="nucleotide sequence ID" value="NZ_CADIKH010000023.1"/>
</dbReference>
<dbReference type="EMBL" id="CADIKH010000023">
    <property type="protein sequence ID" value="CAB3763806.1"/>
    <property type="molecule type" value="Genomic_DNA"/>
</dbReference>
<keyword evidence="3" id="KW-1185">Reference proteome</keyword>
<reference evidence="2 3" key="1">
    <citation type="submission" date="2020-04" db="EMBL/GenBank/DDBJ databases">
        <authorList>
            <person name="De Canck E."/>
        </authorList>
    </citation>
    <scope>NUCLEOTIDE SEQUENCE [LARGE SCALE GENOMIC DNA]</scope>
    <source>
        <strain evidence="2 3">LMG 29542</strain>
    </source>
</reference>
<dbReference type="InterPro" id="IPR014944">
    <property type="entry name" value="Toxin_SymE-like"/>
</dbReference>
<gene>
    <name evidence="2" type="ORF">LMG29542_04702</name>
</gene>
<name>A0A6J5EEZ1_9BURK</name>
<accession>A0A6J5EEZ1</accession>
<proteinExistence type="predicted"/>
<dbReference type="GO" id="GO:0016788">
    <property type="term" value="F:hydrolase activity, acting on ester bonds"/>
    <property type="evidence" value="ECO:0007669"/>
    <property type="project" value="InterPro"/>
</dbReference>
<organism evidence="2 3">
    <name type="scientific">Paraburkholderia humisilvae</name>
    <dbReference type="NCBI Taxonomy" id="627669"/>
    <lineage>
        <taxon>Bacteria</taxon>
        <taxon>Pseudomonadati</taxon>
        <taxon>Pseudomonadota</taxon>
        <taxon>Betaproteobacteria</taxon>
        <taxon>Burkholderiales</taxon>
        <taxon>Burkholderiaceae</taxon>
        <taxon>Paraburkholderia</taxon>
    </lineage>
</organism>
<dbReference type="GO" id="GO:0016070">
    <property type="term" value="P:RNA metabolic process"/>
    <property type="evidence" value="ECO:0007669"/>
    <property type="project" value="InterPro"/>
</dbReference>
<dbReference type="AlphaFoldDB" id="A0A6J5EEZ1"/>
<dbReference type="Pfam" id="PF08845">
    <property type="entry name" value="SymE_toxin"/>
    <property type="match status" value="1"/>
</dbReference>
<evidence type="ECO:0000313" key="3">
    <source>
        <dbReference type="Proteomes" id="UP000494363"/>
    </source>
</evidence>
<dbReference type="GO" id="GO:0005737">
    <property type="term" value="C:cytoplasm"/>
    <property type="evidence" value="ECO:0007669"/>
    <property type="project" value="InterPro"/>
</dbReference>
<protein>
    <recommendedName>
        <fullName evidence="1">Toxin SymE-like domain-containing protein</fullName>
    </recommendedName>
</protein>
<dbReference type="Proteomes" id="UP000494363">
    <property type="component" value="Unassembled WGS sequence"/>
</dbReference>
<sequence length="77" mass="9140">MANAHHKARPPVTERFVTIQQSWRYQKPARTPFHPRREPPLYPWMKLSGRWIETAGFAPRSRVRITVEHQRLVITPA</sequence>
<dbReference type="GO" id="GO:0003723">
    <property type="term" value="F:RNA binding"/>
    <property type="evidence" value="ECO:0007669"/>
    <property type="project" value="InterPro"/>
</dbReference>
<evidence type="ECO:0000313" key="2">
    <source>
        <dbReference type="EMBL" id="CAB3763806.1"/>
    </source>
</evidence>